<keyword evidence="6 9" id="KW-0472">Membrane</keyword>
<protein>
    <submittedName>
        <fullName evidence="10">Hemolysin D</fullName>
    </submittedName>
</protein>
<dbReference type="RefSeq" id="WP_084616931.1">
    <property type="nucleotide sequence ID" value="NZ_CP010975.1"/>
</dbReference>
<dbReference type="OrthoDB" id="9813689at2"/>
<dbReference type="Proteomes" id="UP000034071">
    <property type="component" value="Chromosome"/>
</dbReference>
<feature type="binding site" evidence="7">
    <location>
        <position position="220"/>
    </location>
    <ligand>
        <name>Zn(2+)</name>
        <dbReference type="ChEBI" id="CHEBI:29105"/>
    </ligand>
</feature>
<feature type="transmembrane region" description="Helical" evidence="9">
    <location>
        <begin position="111"/>
        <end position="129"/>
    </location>
</feature>
<proteinExistence type="inferred from homology"/>
<dbReference type="InterPro" id="IPR005744">
    <property type="entry name" value="Hy-lIII"/>
</dbReference>
<comment type="subcellular location">
    <subcellularLocation>
        <location evidence="1">Cell membrane</location>
        <topology evidence="1">Multi-pass membrane protein</topology>
    </subcellularLocation>
</comment>
<organism evidence="10 11">
    <name type="scientific">Kangiella geojedonensis</name>
    <dbReference type="NCBI Taxonomy" id="914150"/>
    <lineage>
        <taxon>Bacteria</taxon>
        <taxon>Pseudomonadati</taxon>
        <taxon>Pseudomonadota</taxon>
        <taxon>Gammaproteobacteria</taxon>
        <taxon>Kangiellales</taxon>
        <taxon>Kangiellaceae</taxon>
        <taxon>Kangiella</taxon>
    </lineage>
</organism>
<dbReference type="EMBL" id="CP010975">
    <property type="protein sequence ID" value="AKE52079.1"/>
    <property type="molecule type" value="Genomic_DNA"/>
</dbReference>
<evidence type="ECO:0000256" key="5">
    <source>
        <dbReference type="ARBA" id="ARBA00022989"/>
    </source>
</evidence>
<feature type="transmembrane region" description="Helical" evidence="9">
    <location>
        <begin position="50"/>
        <end position="68"/>
    </location>
</feature>
<dbReference type="PANTHER" id="PTHR20855:SF3">
    <property type="entry name" value="LD03007P"/>
    <property type="match status" value="1"/>
</dbReference>
<evidence type="ECO:0000256" key="7">
    <source>
        <dbReference type="PIRSR" id="PIRSR604254-1"/>
    </source>
</evidence>
<dbReference type="GO" id="GO:0140911">
    <property type="term" value="F:pore-forming activity"/>
    <property type="evidence" value="ECO:0007669"/>
    <property type="project" value="InterPro"/>
</dbReference>
<gene>
    <name evidence="10" type="ORF">TQ33_1119</name>
</gene>
<keyword evidence="7" id="KW-0479">Metal-binding</keyword>
<dbReference type="Pfam" id="PF03006">
    <property type="entry name" value="HlyIII"/>
    <property type="match status" value="1"/>
</dbReference>
<dbReference type="GO" id="GO:0005886">
    <property type="term" value="C:plasma membrane"/>
    <property type="evidence" value="ECO:0007669"/>
    <property type="project" value="UniProtKB-SubCell"/>
</dbReference>
<feature type="transmembrane region" description="Helical" evidence="9">
    <location>
        <begin position="135"/>
        <end position="154"/>
    </location>
</feature>
<evidence type="ECO:0000256" key="9">
    <source>
        <dbReference type="SAM" id="Phobius"/>
    </source>
</evidence>
<evidence type="ECO:0000313" key="11">
    <source>
        <dbReference type="Proteomes" id="UP000034071"/>
    </source>
</evidence>
<keyword evidence="5 9" id="KW-1133">Transmembrane helix</keyword>
<dbReference type="AlphaFoldDB" id="A0A0F6TQD0"/>
<feature type="transmembrane region" description="Helical" evidence="9">
    <location>
        <begin position="80"/>
        <end position="99"/>
    </location>
</feature>
<keyword evidence="4 9" id="KW-0812">Transmembrane</keyword>
<feature type="transmembrane region" description="Helical" evidence="9">
    <location>
        <begin position="222"/>
        <end position="242"/>
    </location>
</feature>
<accession>A0A0F6TQD0</accession>
<evidence type="ECO:0000256" key="4">
    <source>
        <dbReference type="ARBA" id="ARBA00022692"/>
    </source>
</evidence>
<dbReference type="NCBIfam" id="TIGR01065">
    <property type="entry name" value="hlyIII"/>
    <property type="match status" value="1"/>
</dbReference>
<dbReference type="STRING" id="914150.TQ33_1119"/>
<evidence type="ECO:0000256" key="8">
    <source>
        <dbReference type="SAM" id="MobiDB-lite"/>
    </source>
</evidence>
<keyword evidence="3" id="KW-1003">Cell membrane</keyword>
<dbReference type="PANTHER" id="PTHR20855">
    <property type="entry name" value="ADIPOR/PROGESTIN RECEPTOR-RELATED"/>
    <property type="match status" value="1"/>
</dbReference>
<reference evidence="10 11" key="1">
    <citation type="submission" date="2015-02" db="EMBL/GenBank/DDBJ databases">
        <title>Complete genome sequence of Kangiella geojedonensis strain YCS-5T.</title>
        <authorList>
            <person name="Kim K.M."/>
        </authorList>
    </citation>
    <scope>NUCLEOTIDE SEQUENCE [LARGE SCALE GENOMIC DNA]</scope>
    <source>
        <strain evidence="10 11">YCS-5</strain>
    </source>
</reference>
<dbReference type="GO" id="GO:0046872">
    <property type="term" value="F:metal ion binding"/>
    <property type="evidence" value="ECO:0007669"/>
    <property type="project" value="UniProtKB-KW"/>
</dbReference>
<evidence type="ECO:0000313" key="10">
    <source>
        <dbReference type="EMBL" id="AKE52079.1"/>
    </source>
</evidence>
<comment type="similarity">
    <text evidence="2">Belongs to the UPF0073 (Hly-III) family.</text>
</comment>
<feature type="region of interest" description="Disordered" evidence="8">
    <location>
        <begin position="1"/>
        <end position="23"/>
    </location>
</feature>
<evidence type="ECO:0000256" key="1">
    <source>
        <dbReference type="ARBA" id="ARBA00004651"/>
    </source>
</evidence>
<dbReference type="PATRIC" id="fig|914150.5.peg.1135"/>
<feature type="binding site" evidence="7">
    <location>
        <position position="97"/>
    </location>
    <ligand>
        <name>Zn(2+)</name>
        <dbReference type="ChEBI" id="CHEBI:29105"/>
    </ligand>
</feature>
<name>A0A0F6TQD0_9GAMM</name>
<dbReference type="KEGG" id="kge:TQ33_1119"/>
<dbReference type="InterPro" id="IPR004254">
    <property type="entry name" value="AdipoR/HlyIII-related"/>
</dbReference>
<keyword evidence="7" id="KW-0862">Zinc</keyword>
<feature type="binding site" evidence="7">
    <location>
        <position position="224"/>
    </location>
    <ligand>
        <name>Zn(2+)</name>
        <dbReference type="ChEBI" id="CHEBI:29105"/>
    </ligand>
</feature>
<feature type="transmembrane region" description="Helical" evidence="9">
    <location>
        <begin position="166"/>
        <end position="185"/>
    </location>
</feature>
<evidence type="ECO:0000256" key="2">
    <source>
        <dbReference type="ARBA" id="ARBA00008488"/>
    </source>
</evidence>
<evidence type="ECO:0000256" key="3">
    <source>
        <dbReference type="ARBA" id="ARBA00022475"/>
    </source>
</evidence>
<feature type="transmembrane region" description="Helical" evidence="9">
    <location>
        <begin position="191"/>
        <end position="210"/>
    </location>
</feature>
<keyword evidence="11" id="KW-1185">Reference proteome</keyword>
<feature type="compositionally biased region" description="Polar residues" evidence="8">
    <location>
        <begin position="1"/>
        <end position="15"/>
    </location>
</feature>
<sequence>MNQVEDNQIDSQVENQSRDHSEHARAHLDVELTEHTYSIGEEIANAMSHAIGALLSVAAMTMMIMSSLEPFNGWKLASGIVYGLSLVVLFTTSTLYHSFQPENLKKTFQTLDHCAIYFLIAGTYTPFVLVSLNGLWGWSLFGVIWGLAIFGVTFKVKFKQRFPRVSLITYILMGWVIVVAAPEMLDKVAPGALWLLLAGGLSYTLGTIFYAADRKIPYNHAIWHLFVLGGAVCHFLGIYLFVY</sequence>
<dbReference type="HOGENOM" id="CLU_051078_1_0_6"/>
<evidence type="ECO:0000256" key="6">
    <source>
        <dbReference type="ARBA" id="ARBA00023136"/>
    </source>
</evidence>